<dbReference type="EMBL" id="QNRK01000001">
    <property type="protein sequence ID" value="RBP18140.1"/>
    <property type="molecule type" value="Genomic_DNA"/>
</dbReference>
<dbReference type="InterPro" id="IPR036390">
    <property type="entry name" value="WH_DNA-bd_sf"/>
</dbReference>
<dbReference type="GO" id="GO:0043565">
    <property type="term" value="F:sequence-specific DNA binding"/>
    <property type="evidence" value="ECO:0007669"/>
    <property type="project" value="InterPro"/>
</dbReference>
<dbReference type="SUPFAM" id="SSF54909">
    <property type="entry name" value="Dimeric alpha+beta barrel"/>
    <property type="match status" value="1"/>
</dbReference>
<evidence type="ECO:0000256" key="2">
    <source>
        <dbReference type="ARBA" id="ARBA00023125"/>
    </source>
</evidence>
<dbReference type="InterPro" id="IPR011008">
    <property type="entry name" value="Dimeric_a/b-barrel"/>
</dbReference>
<dbReference type="PROSITE" id="PS50956">
    <property type="entry name" value="HTH_ASNC_2"/>
    <property type="match status" value="1"/>
</dbReference>
<evidence type="ECO:0000256" key="1">
    <source>
        <dbReference type="ARBA" id="ARBA00023015"/>
    </source>
</evidence>
<dbReference type="PANTHER" id="PTHR30154:SF17">
    <property type="entry name" value="DNA-BINDING TRANSCRIPTIONAL ACTIVATOR DECR"/>
    <property type="match status" value="1"/>
</dbReference>
<accession>A0A366FVS7</accession>
<dbReference type="GO" id="GO:0005829">
    <property type="term" value="C:cytosol"/>
    <property type="evidence" value="ECO:0007669"/>
    <property type="project" value="TreeGrafter"/>
</dbReference>
<feature type="domain" description="HTH asnC-type" evidence="4">
    <location>
        <begin position="1"/>
        <end position="62"/>
    </location>
</feature>
<keyword evidence="6" id="KW-1185">Reference proteome</keyword>
<dbReference type="AlphaFoldDB" id="A0A366FVS7"/>
<evidence type="ECO:0000259" key="4">
    <source>
        <dbReference type="PROSITE" id="PS50956"/>
    </source>
</evidence>
<proteinExistence type="predicted"/>
<evidence type="ECO:0000313" key="6">
    <source>
        <dbReference type="Proteomes" id="UP000253529"/>
    </source>
</evidence>
<dbReference type="InterPro" id="IPR011991">
    <property type="entry name" value="ArsR-like_HTH"/>
</dbReference>
<dbReference type="GO" id="GO:0043200">
    <property type="term" value="P:response to amino acid"/>
    <property type="evidence" value="ECO:0007669"/>
    <property type="project" value="TreeGrafter"/>
</dbReference>
<organism evidence="5 6">
    <name type="scientific">Roseiarcus fermentans</name>
    <dbReference type="NCBI Taxonomy" id="1473586"/>
    <lineage>
        <taxon>Bacteria</taxon>
        <taxon>Pseudomonadati</taxon>
        <taxon>Pseudomonadota</taxon>
        <taxon>Alphaproteobacteria</taxon>
        <taxon>Hyphomicrobiales</taxon>
        <taxon>Roseiarcaceae</taxon>
        <taxon>Roseiarcus</taxon>
    </lineage>
</organism>
<dbReference type="InterPro" id="IPR019887">
    <property type="entry name" value="Tscrpt_reg_AsnC/Lrp_C"/>
</dbReference>
<dbReference type="InterPro" id="IPR000485">
    <property type="entry name" value="AsnC-type_HTH_dom"/>
</dbReference>
<dbReference type="Pfam" id="PF13404">
    <property type="entry name" value="HTH_AsnC-type"/>
    <property type="match status" value="1"/>
</dbReference>
<dbReference type="SMART" id="SM00344">
    <property type="entry name" value="HTH_ASNC"/>
    <property type="match status" value="1"/>
</dbReference>
<keyword evidence="1" id="KW-0805">Transcription regulation</keyword>
<evidence type="ECO:0000256" key="3">
    <source>
        <dbReference type="ARBA" id="ARBA00023163"/>
    </source>
</evidence>
<dbReference type="OrthoDB" id="7847328at2"/>
<name>A0A366FVS7_9HYPH</name>
<evidence type="ECO:0000313" key="5">
    <source>
        <dbReference type="EMBL" id="RBP18140.1"/>
    </source>
</evidence>
<keyword evidence="3" id="KW-0804">Transcription</keyword>
<dbReference type="PANTHER" id="PTHR30154">
    <property type="entry name" value="LEUCINE-RESPONSIVE REGULATORY PROTEIN"/>
    <property type="match status" value="1"/>
</dbReference>
<sequence length="168" mass="18336">MDAVDRKILRILQQDASLTVAEIGRAVGLSTTPCWKRIQKLEASGVIRKRVAILAPDKVGFGVTAQVSVQAGDHGRETVEAFIVAVQAMPEVLEFQRVAGDVDFCLRVVTVDIPHFEDFYRRLTSLMPLRRVSSYFELQQLKSETALPLALAPGARLQAPIADPAPGG</sequence>
<dbReference type="Pfam" id="PF01037">
    <property type="entry name" value="AsnC_trans_reg"/>
    <property type="match status" value="1"/>
</dbReference>
<keyword evidence="2" id="KW-0238">DNA-binding</keyword>
<comment type="caution">
    <text evidence="5">The sequence shown here is derived from an EMBL/GenBank/DDBJ whole genome shotgun (WGS) entry which is preliminary data.</text>
</comment>
<dbReference type="InterPro" id="IPR019885">
    <property type="entry name" value="Tscrpt_reg_HTH_AsnC-type_CS"/>
</dbReference>
<protein>
    <submittedName>
        <fullName evidence="5">AsnC family transcriptional regulator</fullName>
    </submittedName>
</protein>
<reference evidence="5 6" key="1">
    <citation type="submission" date="2018-06" db="EMBL/GenBank/DDBJ databases">
        <title>Genomic Encyclopedia of Type Strains, Phase IV (KMG-IV): sequencing the most valuable type-strain genomes for metagenomic binning, comparative biology and taxonomic classification.</title>
        <authorList>
            <person name="Goeker M."/>
        </authorList>
    </citation>
    <scope>NUCLEOTIDE SEQUENCE [LARGE SCALE GENOMIC DNA]</scope>
    <source>
        <strain evidence="5 6">DSM 24875</strain>
    </source>
</reference>
<dbReference type="RefSeq" id="WP_113887215.1">
    <property type="nucleotide sequence ID" value="NZ_QNRK01000001.1"/>
</dbReference>
<dbReference type="Gene3D" id="3.30.70.920">
    <property type="match status" value="1"/>
</dbReference>
<dbReference type="PROSITE" id="PS00519">
    <property type="entry name" value="HTH_ASNC_1"/>
    <property type="match status" value="1"/>
</dbReference>
<dbReference type="InterPro" id="IPR019888">
    <property type="entry name" value="Tscrpt_reg_AsnC-like"/>
</dbReference>
<dbReference type="InterPro" id="IPR036388">
    <property type="entry name" value="WH-like_DNA-bd_sf"/>
</dbReference>
<dbReference type="CDD" id="cd00090">
    <property type="entry name" value="HTH_ARSR"/>
    <property type="match status" value="1"/>
</dbReference>
<dbReference type="GO" id="GO:0006355">
    <property type="term" value="P:regulation of DNA-templated transcription"/>
    <property type="evidence" value="ECO:0007669"/>
    <property type="project" value="UniProtKB-ARBA"/>
</dbReference>
<dbReference type="PRINTS" id="PR00033">
    <property type="entry name" value="HTHASNC"/>
</dbReference>
<dbReference type="Gene3D" id="1.10.10.10">
    <property type="entry name" value="Winged helix-like DNA-binding domain superfamily/Winged helix DNA-binding domain"/>
    <property type="match status" value="1"/>
</dbReference>
<dbReference type="Proteomes" id="UP000253529">
    <property type="component" value="Unassembled WGS sequence"/>
</dbReference>
<gene>
    <name evidence="5" type="ORF">DFR50_10182</name>
</gene>
<dbReference type="SUPFAM" id="SSF46785">
    <property type="entry name" value="Winged helix' DNA-binding domain"/>
    <property type="match status" value="1"/>
</dbReference>